<evidence type="ECO:0000256" key="1">
    <source>
        <dbReference type="SAM" id="MobiDB-lite"/>
    </source>
</evidence>
<keyword evidence="3" id="KW-1185">Reference proteome</keyword>
<evidence type="ECO:0000313" key="2">
    <source>
        <dbReference type="EMBL" id="SAI74599.1"/>
    </source>
</evidence>
<dbReference type="STRING" id="288768.SAMEA3906486_05316"/>
<dbReference type="Proteomes" id="UP000076848">
    <property type="component" value="Unassembled WGS sequence"/>
</dbReference>
<dbReference type="OrthoDB" id="8689463at2"/>
<name>A0A157SVY4_9BORD</name>
<protein>
    <submittedName>
        <fullName evidence="2">Uncharacterized protein</fullName>
    </submittedName>
</protein>
<evidence type="ECO:0000313" key="3">
    <source>
        <dbReference type="Proteomes" id="UP000076848"/>
    </source>
</evidence>
<gene>
    <name evidence="2" type="ORF">SAMEA3906486_05316</name>
</gene>
<organism evidence="2 3">
    <name type="scientific">Bordetella ansorpii</name>
    <dbReference type="NCBI Taxonomy" id="288768"/>
    <lineage>
        <taxon>Bacteria</taxon>
        <taxon>Pseudomonadati</taxon>
        <taxon>Pseudomonadota</taxon>
        <taxon>Betaproteobacteria</taxon>
        <taxon>Burkholderiales</taxon>
        <taxon>Alcaligenaceae</taxon>
        <taxon>Bordetella</taxon>
    </lineage>
</organism>
<accession>A0A157SVY4</accession>
<sequence>MTTTQDIIDLIRAQPGIRSVEIEERLETTAISSKLAHRIAAGDIRAERVQAPNGRWVNAYYPGTGSADASPAENDGGPSWGEHRKRHQQRAGTLVAALYTNGDLVIELGRKSLRLTAQETRDLITYLDRVNVDQIIPPAVHRHTSE</sequence>
<reference evidence="2 3" key="1">
    <citation type="submission" date="2016-04" db="EMBL/GenBank/DDBJ databases">
        <authorList>
            <consortium name="Pathogen Informatics"/>
        </authorList>
    </citation>
    <scope>NUCLEOTIDE SEQUENCE [LARGE SCALE GENOMIC DNA]</scope>
    <source>
        <strain evidence="2 3">H050680373</strain>
    </source>
</reference>
<feature type="region of interest" description="Disordered" evidence="1">
    <location>
        <begin position="62"/>
        <end position="88"/>
    </location>
</feature>
<dbReference type="RefSeq" id="WP_066134060.1">
    <property type="nucleotide sequence ID" value="NZ_FKIF01000010.1"/>
</dbReference>
<dbReference type="EMBL" id="FKIF01000010">
    <property type="protein sequence ID" value="SAI74599.1"/>
    <property type="molecule type" value="Genomic_DNA"/>
</dbReference>
<dbReference type="AlphaFoldDB" id="A0A157SVY4"/>
<proteinExistence type="predicted"/>